<name>A0ABV7ZNH7_9CORY</name>
<keyword evidence="2" id="KW-1185">Reference proteome</keyword>
<evidence type="ECO:0000313" key="2">
    <source>
        <dbReference type="Proteomes" id="UP001595751"/>
    </source>
</evidence>
<dbReference type="EMBL" id="JBHRZN010000002">
    <property type="protein sequence ID" value="MFC3850094.1"/>
    <property type="molecule type" value="Genomic_DNA"/>
</dbReference>
<organism evidence="1 2">
    <name type="scientific">Corynebacterium hansenii</name>
    <dbReference type="NCBI Taxonomy" id="394964"/>
    <lineage>
        <taxon>Bacteria</taxon>
        <taxon>Bacillati</taxon>
        <taxon>Actinomycetota</taxon>
        <taxon>Actinomycetes</taxon>
        <taxon>Mycobacteriales</taxon>
        <taxon>Corynebacteriaceae</taxon>
        <taxon>Corynebacterium</taxon>
    </lineage>
</organism>
<sequence length="109" mass="11883">MITNYAITPWAMLVAAGLTPEDADWSIMQLPIIGYRDIPAAATVLARTAQNGQIAEADLMWLRMAQGVRRSPARAPLDELQPGASVAEVRAALDEAEQIRLAEWGVVQR</sequence>
<comment type="caution">
    <text evidence="1">The sequence shown here is derived from an EMBL/GenBank/DDBJ whole genome shotgun (WGS) entry which is preliminary data.</text>
</comment>
<protein>
    <submittedName>
        <fullName evidence="1">Uncharacterized protein</fullName>
    </submittedName>
</protein>
<dbReference type="Proteomes" id="UP001595751">
    <property type="component" value="Unassembled WGS sequence"/>
</dbReference>
<reference evidence="2" key="1">
    <citation type="journal article" date="2019" name="Int. J. Syst. Evol. Microbiol.">
        <title>The Global Catalogue of Microorganisms (GCM) 10K type strain sequencing project: providing services to taxonomists for standard genome sequencing and annotation.</title>
        <authorList>
            <consortium name="The Broad Institute Genomics Platform"/>
            <consortium name="The Broad Institute Genome Sequencing Center for Infectious Disease"/>
            <person name="Wu L."/>
            <person name="Ma J."/>
        </authorList>
    </citation>
    <scope>NUCLEOTIDE SEQUENCE [LARGE SCALE GENOMIC DNA]</scope>
    <source>
        <strain evidence="2">CCUG 53252</strain>
    </source>
</reference>
<dbReference type="RefSeq" id="WP_290289509.1">
    <property type="nucleotide sequence ID" value="NZ_CP047211.1"/>
</dbReference>
<accession>A0ABV7ZNH7</accession>
<gene>
    <name evidence="1" type="ORF">ACFORJ_07935</name>
</gene>
<evidence type="ECO:0000313" key="1">
    <source>
        <dbReference type="EMBL" id="MFC3850094.1"/>
    </source>
</evidence>
<proteinExistence type="predicted"/>